<dbReference type="InterPro" id="IPR004365">
    <property type="entry name" value="NA-bd_OB_tRNA"/>
</dbReference>
<dbReference type="InterPro" id="IPR004115">
    <property type="entry name" value="GAD-like_sf"/>
</dbReference>
<dbReference type="Pfam" id="PF01336">
    <property type="entry name" value="tRNA_anti-codon"/>
    <property type="match status" value="1"/>
</dbReference>
<dbReference type="Gene3D" id="2.40.50.140">
    <property type="entry name" value="Nucleic acid-binding proteins"/>
    <property type="match status" value="1"/>
</dbReference>
<dbReference type="NCBIfam" id="TIGR00459">
    <property type="entry name" value="aspS_bact"/>
    <property type="match status" value="1"/>
</dbReference>
<organism evidence="8 9">
    <name type="scientific">Coccomyxa subellipsoidea</name>
    <dbReference type="NCBI Taxonomy" id="248742"/>
    <lineage>
        <taxon>Eukaryota</taxon>
        <taxon>Viridiplantae</taxon>
        <taxon>Chlorophyta</taxon>
        <taxon>core chlorophytes</taxon>
        <taxon>Trebouxiophyceae</taxon>
        <taxon>Trebouxiophyceae incertae sedis</taxon>
        <taxon>Coccomyxaceae</taxon>
        <taxon>Coccomyxa</taxon>
    </lineage>
</organism>
<dbReference type="HAMAP" id="MF_00044">
    <property type="entry name" value="Asp_tRNA_synth_type1"/>
    <property type="match status" value="1"/>
</dbReference>
<proteinExistence type="inferred from homology"/>
<dbReference type="InterPro" id="IPR045864">
    <property type="entry name" value="aa-tRNA-synth_II/BPL/LPL"/>
</dbReference>
<dbReference type="EMBL" id="JALJOT010000003">
    <property type="protein sequence ID" value="KAK9916846.1"/>
    <property type="molecule type" value="Genomic_DNA"/>
</dbReference>
<dbReference type="PANTHER" id="PTHR22594">
    <property type="entry name" value="ASPARTYL/LYSYL-TRNA SYNTHETASE"/>
    <property type="match status" value="1"/>
</dbReference>
<dbReference type="InterPro" id="IPR029351">
    <property type="entry name" value="GAD_dom"/>
</dbReference>
<dbReference type="InterPro" id="IPR047089">
    <property type="entry name" value="Asp-tRNA-ligase_1_N"/>
</dbReference>
<dbReference type="InterPro" id="IPR012340">
    <property type="entry name" value="NA-bd_OB-fold"/>
</dbReference>
<accession>A0ABR2YYX4</accession>
<gene>
    <name evidence="8" type="ORF">WJX75_007761</name>
</gene>
<dbReference type="SUPFAM" id="SSF50249">
    <property type="entry name" value="Nucleic acid-binding proteins"/>
    <property type="match status" value="1"/>
</dbReference>
<evidence type="ECO:0000256" key="6">
    <source>
        <dbReference type="ARBA" id="ARBA00023146"/>
    </source>
</evidence>
<dbReference type="NCBIfam" id="NF001750">
    <property type="entry name" value="PRK00476.1"/>
    <property type="match status" value="1"/>
</dbReference>
<keyword evidence="6" id="KW-0030">Aminoacyl-tRNA synthetase</keyword>
<evidence type="ECO:0000256" key="4">
    <source>
        <dbReference type="ARBA" id="ARBA00022840"/>
    </source>
</evidence>
<dbReference type="PRINTS" id="PR01042">
    <property type="entry name" value="TRNASYNTHASP"/>
</dbReference>
<dbReference type="InterPro" id="IPR047090">
    <property type="entry name" value="AspRS_core"/>
</dbReference>
<evidence type="ECO:0000256" key="1">
    <source>
        <dbReference type="ARBA" id="ARBA00006303"/>
    </source>
</evidence>
<keyword evidence="9" id="KW-1185">Reference proteome</keyword>
<dbReference type="Gene3D" id="3.30.1360.30">
    <property type="entry name" value="GAD-like domain"/>
    <property type="match status" value="1"/>
</dbReference>
<comment type="similarity">
    <text evidence="1">Belongs to the class-II aminoacyl-tRNA synthetase family. Type 1 subfamily.</text>
</comment>
<name>A0ABR2YYX4_9CHLO</name>
<dbReference type="PANTHER" id="PTHR22594:SF5">
    <property type="entry name" value="ASPARTATE--TRNA LIGASE, MITOCHONDRIAL"/>
    <property type="match status" value="1"/>
</dbReference>
<keyword evidence="4" id="KW-0067">ATP-binding</keyword>
<evidence type="ECO:0000313" key="8">
    <source>
        <dbReference type="EMBL" id="KAK9916846.1"/>
    </source>
</evidence>
<keyword evidence="2" id="KW-0436">Ligase</keyword>
<dbReference type="SUPFAM" id="SSF55681">
    <property type="entry name" value="Class II aaRS and biotin synthetases"/>
    <property type="match status" value="1"/>
</dbReference>
<dbReference type="Gene3D" id="3.30.930.10">
    <property type="entry name" value="Bira Bifunctional Protein, Domain 2"/>
    <property type="match status" value="1"/>
</dbReference>
<dbReference type="InterPro" id="IPR006195">
    <property type="entry name" value="aa-tRNA-synth_II"/>
</dbReference>
<comment type="caution">
    <text evidence="8">The sequence shown here is derived from an EMBL/GenBank/DDBJ whole genome shotgun (WGS) entry which is preliminary data.</text>
</comment>
<dbReference type="Pfam" id="PF00152">
    <property type="entry name" value="tRNA-synt_2"/>
    <property type="match status" value="1"/>
</dbReference>
<sequence length="593" mass="65795">MSWEGRDRGCGTLREEDIGSSLTLCGWVHRQRNLGGVCFTDLRDSSGTVQVVSQDDSVGLDQLRAEYVVRIIGQLRMRKDPNDRLPTGQVELVAEEVTILNTVNVKLPFLPADEELDVKEEVRLRTRVLDLRRPRMAKNLKLRHRMLRAIRNFLDDRDFLEVETPLLCRSTPEGARDFLVPSRMQPGSFYALPQSPQLFKQMLCCAGVERYYQIARCFRDEDLRSDRQPEFSQLDMEMAFMDQDAIIALVEAMVLAVFDEVLGTHVKQPFRRMTYAEAMTSYGCDKPDLRYGLEHYDVSSAVQGCTFRVFSSALECGGIVKAMRVPDGKRISNSRIKPKGDISGEAVAAGAGGLVYIRVGEVGEIDAAKPVKEGLSEQHCQALISSTGAQPGDLLLLAAGVPALVHKALDRVRQFVAAELGEVDKSMHALLWVTDFPMFEWNEEESRLEAMHHPFTAPNPDDLEGVGAGLRGARALAYDLVYNGVEVAGGSLRTYRRDVLERVFDAIGLSREEAMAQFGYLLNAFDVGAPPHGGIAFGLDRLCMLLAGESSIRDVIAFPKTAQGQCLLTEAPSQANTQQLQELHIAVLSDDKE</sequence>
<dbReference type="InterPro" id="IPR002312">
    <property type="entry name" value="Asp/Asn-tRNA-synth_IIb"/>
</dbReference>
<keyword evidence="3" id="KW-0547">Nucleotide-binding</keyword>
<evidence type="ECO:0000256" key="3">
    <source>
        <dbReference type="ARBA" id="ARBA00022741"/>
    </source>
</evidence>
<reference evidence="8 9" key="1">
    <citation type="journal article" date="2024" name="Nat. Commun.">
        <title>Phylogenomics reveals the evolutionary origins of lichenization in chlorophyte algae.</title>
        <authorList>
            <person name="Puginier C."/>
            <person name="Libourel C."/>
            <person name="Otte J."/>
            <person name="Skaloud P."/>
            <person name="Haon M."/>
            <person name="Grisel S."/>
            <person name="Petersen M."/>
            <person name="Berrin J.G."/>
            <person name="Delaux P.M."/>
            <person name="Dal Grande F."/>
            <person name="Keller J."/>
        </authorList>
    </citation>
    <scope>NUCLEOTIDE SEQUENCE [LARGE SCALE GENOMIC DNA]</scope>
    <source>
        <strain evidence="8 9">SAG 216-7</strain>
    </source>
</reference>
<evidence type="ECO:0000259" key="7">
    <source>
        <dbReference type="PROSITE" id="PS50862"/>
    </source>
</evidence>
<dbReference type="Proteomes" id="UP001491310">
    <property type="component" value="Unassembled WGS sequence"/>
</dbReference>
<dbReference type="Pfam" id="PF02938">
    <property type="entry name" value="GAD"/>
    <property type="match status" value="1"/>
</dbReference>
<evidence type="ECO:0000313" key="9">
    <source>
        <dbReference type="Proteomes" id="UP001491310"/>
    </source>
</evidence>
<evidence type="ECO:0000256" key="5">
    <source>
        <dbReference type="ARBA" id="ARBA00022917"/>
    </source>
</evidence>
<protein>
    <recommendedName>
        <fullName evidence="7">Aminoacyl-transfer RNA synthetases class-II family profile domain-containing protein</fullName>
    </recommendedName>
</protein>
<dbReference type="PROSITE" id="PS50862">
    <property type="entry name" value="AA_TRNA_LIGASE_II"/>
    <property type="match status" value="1"/>
</dbReference>
<evidence type="ECO:0000256" key="2">
    <source>
        <dbReference type="ARBA" id="ARBA00022598"/>
    </source>
</evidence>
<dbReference type="InterPro" id="IPR004524">
    <property type="entry name" value="Asp-tRNA-ligase_1"/>
</dbReference>
<dbReference type="CDD" id="cd04317">
    <property type="entry name" value="EcAspRS_like_N"/>
    <property type="match status" value="1"/>
</dbReference>
<dbReference type="InterPro" id="IPR004364">
    <property type="entry name" value="Aa-tRNA-synt_II"/>
</dbReference>
<keyword evidence="5" id="KW-0648">Protein biosynthesis</keyword>
<feature type="domain" description="Aminoacyl-transfer RNA synthetases class-II family profile" evidence="7">
    <location>
        <begin position="140"/>
        <end position="559"/>
    </location>
</feature>
<dbReference type="CDD" id="cd00777">
    <property type="entry name" value="AspRS_core"/>
    <property type="match status" value="1"/>
</dbReference>
<dbReference type="SUPFAM" id="SSF55261">
    <property type="entry name" value="GAD domain-like"/>
    <property type="match status" value="1"/>
</dbReference>